<dbReference type="AlphaFoldDB" id="A0A7X0P9R8"/>
<proteinExistence type="predicted"/>
<evidence type="ECO:0000256" key="1">
    <source>
        <dbReference type="SAM" id="MobiDB-lite"/>
    </source>
</evidence>
<keyword evidence="4" id="KW-1185">Reference proteome</keyword>
<dbReference type="InterPro" id="IPR012334">
    <property type="entry name" value="Pectin_lyas_fold"/>
</dbReference>
<dbReference type="Gene3D" id="2.160.20.10">
    <property type="entry name" value="Single-stranded right-handed beta-helix, Pectin lyase-like"/>
    <property type="match status" value="1"/>
</dbReference>
<feature type="chain" id="PRO_5031440455" description="Right handed beta helix region" evidence="2">
    <location>
        <begin position="37"/>
        <end position="785"/>
    </location>
</feature>
<evidence type="ECO:0000313" key="4">
    <source>
        <dbReference type="Proteomes" id="UP000575083"/>
    </source>
</evidence>
<evidence type="ECO:0008006" key="5">
    <source>
        <dbReference type="Google" id="ProtNLM"/>
    </source>
</evidence>
<keyword evidence="2" id="KW-0732">Signal</keyword>
<feature type="region of interest" description="Disordered" evidence="1">
    <location>
        <begin position="752"/>
        <end position="785"/>
    </location>
</feature>
<name>A0A7X0P9R8_9BURK</name>
<feature type="compositionally biased region" description="Low complexity" evidence="1">
    <location>
        <begin position="752"/>
        <end position="766"/>
    </location>
</feature>
<gene>
    <name evidence="3" type="ORF">HNP48_000311</name>
</gene>
<protein>
    <recommendedName>
        <fullName evidence="5">Right handed beta helix region</fullName>
    </recommendedName>
</protein>
<organism evidence="3 4">
    <name type="scientific">Acidovorax soli</name>
    <dbReference type="NCBI Taxonomy" id="592050"/>
    <lineage>
        <taxon>Bacteria</taxon>
        <taxon>Pseudomonadati</taxon>
        <taxon>Pseudomonadota</taxon>
        <taxon>Betaproteobacteria</taxon>
        <taxon>Burkholderiales</taxon>
        <taxon>Comamonadaceae</taxon>
        <taxon>Acidovorax</taxon>
    </lineage>
</organism>
<dbReference type="Proteomes" id="UP000575083">
    <property type="component" value="Unassembled WGS sequence"/>
</dbReference>
<dbReference type="InterPro" id="IPR011050">
    <property type="entry name" value="Pectin_lyase_fold/virulence"/>
</dbReference>
<comment type="caution">
    <text evidence="3">The sequence shown here is derived from an EMBL/GenBank/DDBJ whole genome shotgun (WGS) entry which is preliminary data.</text>
</comment>
<dbReference type="PROSITE" id="PS51257">
    <property type="entry name" value="PROKAR_LIPOPROTEIN"/>
    <property type="match status" value="1"/>
</dbReference>
<reference evidence="3 4" key="1">
    <citation type="submission" date="2020-08" db="EMBL/GenBank/DDBJ databases">
        <title>Functional genomics of gut bacteria from endangered species of beetles.</title>
        <authorList>
            <person name="Carlos-Shanley C."/>
        </authorList>
    </citation>
    <scope>NUCLEOTIDE SEQUENCE [LARGE SCALE GENOMIC DNA]</scope>
    <source>
        <strain evidence="3 4">S00198</strain>
    </source>
</reference>
<sequence>MKNTRTAGRAAARLPQRTPWAIAAWLGLACAGSAQALTPLPPAVSGASTCFHKDRGFIGRAQLDFSTESPDGLFDIYKGAHYQGQWAFQNGQGQWVVLPPSIGVVPVAGSAVRHPQRSQGAGVNTLEVAVAEPGLRSAAALPGLTVFVGYGASGSQSFADLLARQRFGVLGQIAGDEPLRDQCDTAAPGTGGGGTAPIPAPAGSLLPLNVRVQGLGLGRTLQLGHGTATLNATLNEPYRFAPQAAAGAPLDLRIAAQPEGQHCAVSESAPATVPADGAPVFVRCVHTATASLTMPDTEPRKPLAVGFALRELAYPGIAYESRPGVVGGRFPYEYRLQGFTRNGVAQNSADLSLDFRRGTVRFTPATEGSYTVTLEIRDSGSPPQTVVRSFTIDVAAARFVFVAPDGQDASGRGTRALPYRTVAYALARSTANQAIVLRQGTYLSGSLRILDSKAKQILAYPDEVATLDMNKVDNISVASSTAPAPRIEGVDIANVKQYGIVSDPSKAGLVVRNVRFVNGEEGPTLSENPAFIHGWGDTGPAWRHQFLVQDSDFGSYVGAGYATTFFDAGESLVENNQLRLGKVNGGFHDKDNSQNNTYRENYIEFSAANRTTSGIQVSAQANSVGIHIHHNLLVNAGILLGTQCFQSTCFMRDHDVHHNTLVNQRIALSWGPFNPTSAGTRISHNILSSGSTAPYGGLSCQSRPAGLASQLTARANLIESSHALAFKDSECTGNDMAWPVWQGTYGQDTAASGSSVGASSALTGSGPTTGLPAGDARRTQRGHQY</sequence>
<feature type="signal peptide" evidence="2">
    <location>
        <begin position="1"/>
        <end position="36"/>
    </location>
</feature>
<dbReference type="EMBL" id="JACHLK010000001">
    <property type="protein sequence ID" value="MBB6557647.1"/>
    <property type="molecule type" value="Genomic_DNA"/>
</dbReference>
<accession>A0A7X0P9R8</accession>
<evidence type="ECO:0000313" key="3">
    <source>
        <dbReference type="EMBL" id="MBB6557647.1"/>
    </source>
</evidence>
<dbReference type="RefSeq" id="WP_184855089.1">
    <property type="nucleotide sequence ID" value="NZ_JACHLK010000001.1"/>
</dbReference>
<evidence type="ECO:0000256" key="2">
    <source>
        <dbReference type="SAM" id="SignalP"/>
    </source>
</evidence>
<dbReference type="SUPFAM" id="SSF51126">
    <property type="entry name" value="Pectin lyase-like"/>
    <property type="match status" value="1"/>
</dbReference>